<dbReference type="Proteomes" id="UP000271031">
    <property type="component" value="Unassembled WGS sequence"/>
</dbReference>
<name>A0A3M8DQI8_9BACL</name>
<evidence type="ECO:0000313" key="3">
    <source>
        <dbReference type="Proteomes" id="UP000271031"/>
    </source>
</evidence>
<sequence>MKSFLFVHLLSLVWVLLLIWYLPGSPFLSTKETNMWMFLLVDAIAFVPILCLICLAVWMEKRKTGKQSATTKTAE</sequence>
<organism evidence="2 3">
    <name type="scientific">Brevibacillus fluminis</name>
    <dbReference type="NCBI Taxonomy" id="511487"/>
    <lineage>
        <taxon>Bacteria</taxon>
        <taxon>Bacillati</taxon>
        <taxon>Bacillota</taxon>
        <taxon>Bacilli</taxon>
        <taxon>Bacillales</taxon>
        <taxon>Paenibacillaceae</taxon>
        <taxon>Brevibacillus</taxon>
    </lineage>
</organism>
<reference evidence="2 3" key="1">
    <citation type="submission" date="2018-10" db="EMBL/GenBank/DDBJ databases">
        <title>Phylogenomics of Brevibacillus.</title>
        <authorList>
            <person name="Dunlap C."/>
        </authorList>
    </citation>
    <scope>NUCLEOTIDE SEQUENCE [LARGE SCALE GENOMIC DNA]</scope>
    <source>
        <strain evidence="2 3">JCM 15716</strain>
    </source>
</reference>
<gene>
    <name evidence="2" type="ORF">EDM56_11015</name>
</gene>
<feature type="transmembrane region" description="Helical" evidence="1">
    <location>
        <begin position="35"/>
        <end position="58"/>
    </location>
</feature>
<dbReference type="RefSeq" id="WP_122917955.1">
    <property type="nucleotide sequence ID" value="NZ_RHHQ01000008.1"/>
</dbReference>
<feature type="transmembrane region" description="Helical" evidence="1">
    <location>
        <begin position="5"/>
        <end position="23"/>
    </location>
</feature>
<keyword evidence="3" id="KW-1185">Reference proteome</keyword>
<accession>A0A3M8DQI8</accession>
<dbReference type="AlphaFoldDB" id="A0A3M8DQI8"/>
<evidence type="ECO:0008006" key="4">
    <source>
        <dbReference type="Google" id="ProtNLM"/>
    </source>
</evidence>
<evidence type="ECO:0000313" key="2">
    <source>
        <dbReference type="EMBL" id="RNB89701.1"/>
    </source>
</evidence>
<keyword evidence="1" id="KW-1133">Transmembrane helix</keyword>
<proteinExistence type="predicted"/>
<evidence type="ECO:0000256" key="1">
    <source>
        <dbReference type="SAM" id="Phobius"/>
    </source>
</evidence>
<keyword evidence="1" id="KW-0472">Membrane</keyword>
<dbReference type="EMBL" id="RHHQ01000008">
    <property type="protein sequence ID" value="RNB89701.1"/>
    <property type="molecule type" value="Genomic_DNA"/>
</dbReference>
<comment type="caution">
    <text evidence="2">The sequence shown here is derived from an EMBL/GenBank/DDBJ whole genome shotgun (WGS) entry which is preliminary data.</text>
</comment>
<protein>
    <recommendedName>
        <fullName evidence="4">DUF3923 family protein</fullName>
    </recommendedName>
</protein>
<keyword evidence="1" id="KW-0812">Transmembrane</keyword>